<feature type="transmembrane region" description="Helical" evidence="1">
    <location>
        <begin position="96"/>
        <end position="119"/>
    </location>
</feature>
<feature type="transmembrane region" description="Helical" evidence="1">
    <location>
        <begin position="131"/>
        <end position="158"/>
    </location>
</feature>
<feature type="transmembrane region" description="Helical" evidence="1">
    <location>
        <begin position="296"/>
        <end position="314"/>
    </location>
</feature>
<reference evidence="2 3" key="1">
    <citation type="submission" date="2021-12" db="EMBL/GenBank/DDBJ databases">
        <title>Genome sequencing of bacteria with rrn-lacking chromosome and rrn-plasmid.</title>
        <authorList>
            <person name="Anda M."/>
            <person name="Iwasaki W."/>
        </authorList>
    </citation>
    <scope>NUCLEOTIDE SEQUENCE [LARGE SCALE GENOMIC DNA]</scope>
    <source>
        <strain evidence="2 3">DSM 100852</strain>
    </source>
</reference>
<evidence type="ECO:0000313" key="2">
    <source>
        <dbReference type="EMBL" id="BDD10618.1"/>
    </source>
</evidence>
<keyword evidence="1" id="KW-0812">Transmembrane</keyword>
<evidence type="ECO:0000256" key="1">
    <source>
        <dbReference type="SAM" id="Phobius"/>
    </source>
</evidence>
<dbReference type="Proteomes" id="UP001348817">
    <property type="component" value="Chromosome"/>
</dbReference>
<dbReference type="EMBL" id="AP025314">
    <property type="protein sequence ID" value="BDD10618.1"/>
    <property type="molecule type" value="Genomic_DNA"/>
</dbReference>
<dbReference type="KEGG" id="fax:FUAX_30500"/>
<feature type="transmembrane region" description="Helical" evidence="1">
    <location>
        <begin position="46"/>
        <end position="76"/>
    </location>
</feature>
<accession>A0AAU9CKB3</accession>
<keyword evidence="3" id="KW-1185">Reference proteome</keyword>
<sequence length="320" mass="35192">MSQYRVIRAERLGLWLKSEALNALVKAGLMLAALLYLFAELSERGAGLLALPGVFTFGGSVYVLALVGLMPLNWALEALKWKESLRPVSRLSFAEAFKGVLAGVACGIWMPQGAGAFVGRIGFSKNLGRRSALVPVAVGSASQMVWTLLFGLCALIYWERQSAFDFPYGYAFLVLVIVLLCVSPFFAKRAFPRLKLWARFLKVNATCLAPELLARVFVLAFVRYGIFFLQYLLALWLFGVSLPVEVMMAGIAWVFLAKTVSPTFNALGDAGIREASSVLFFGMFTENVAPVVQASLVLWALNRVLPALVGLFFLRKGKWL</sequence>
<evidence type="ECO:0008006" key="4">
    <source>
        <dbReference type="Google" id="ProtNLM"/>
    </source>
</evidence>
<proteinExistence type="predicted"/>
<dbReference type="RefSeq" id="WP_338392161.1">
    <property type="nucleotide sequence ID" value="NZ_AP025314.1"/>
</dbReference>
<protein>
    <recommendedName>
        <fullName evidence="4">Lysylphosphatidylglycerol synthase TM region</fullName>
    </recommendedName>
</protein>
<organism evidence="2 3">
    <name type="scientific">Fulvitalea axinellae</name>
    <dbReference type="NCBI Taxonomy" id="1182444"/>
    <lineage>
        <taxon>Bacteria</taxon>
        <taxon>Pseudomonadati</taxon>
        <taxon>Bacteroidota</taxon>
        <taxon>Cytophagia</taxon>
        <taxon>Cytophagales</taxon>
        <taxon>Persicobacteraceae</taxon>
        <taxon>Fulvitalea</taxon>
    </lineage>
</organism>
<keyword evidence="1" id="KW-1133">Transmembrane helix</keyword>
<keyword evidence="1" id="KW-0472">Membrane</keyword>
<name>A0AAU9CKB3_9BACT</name>
<feature type="transmembrane region" description="Helical" evidence="1">
    <location>
        <begin position="235"/>
        <end position="257"/>
    </location>
</feature>
<dbReference type="AlphaFoldDB" id="A0AAU9CKB3"/>
<gene>
    <name evidence="2" type="ORF">FUAX_30500</name>
</gene>
<feature type="transmembrane region" description="Helical" evidence="1">
    <location>
        <begin position="20"/>
        <end position="39"/>
    </location>
</feature>
<feature type="transmembrane region" description="Helical" evidence="1">
    <location>
        <begin position="170"/>
        <end position="191"/>
    </location>
</feature>
<evidence type="ECO:0000313" key="3">
    <source>
        <dbReference type="Proteomes" id="UP001348817"/>
    </source>
</evidence>